<evidence type="ECO:0000256" key="2">
    <source>
        <dbReference type="ARBA" id="ARBA00022741"/>
    </source>
</evidence>
<feature type="domain" description="Maltokinase N-terminal cap" evidence="5">
    <location>
        <begin position="20"/>
        <end position="103"/>
    </location>
</feature>
<evidence type="ECO:0000313" key="7">
    <source>
        <dbReference type="Proteomes" id="UP000198937"/>
    </source>
</evidence>
<dbReference type="GO" id="GO:0016301">
    <property type="term" value="F:kinase activity"/>
    <property type="evidence" value="ECO:0007669"/>
    <property type="project" value="UniProtKB-KW"/>
</dbReference>
<keyword evidence="4" id="KW-0067">ATP-binding</keyword>
<dbReference type="Proteomes" id="UP000198937">
    <property type="component" value="Unassembled WGS sequence"/>
</dbReference>
<sequence>MALLHRAELRPTKFELLAAWMPGREWFHGRVGRTVDRVAAYRFDDPAGQVGIETLLVRTGEGPVHQVPLTYRDAPIEGADGHLIGVADHTVLGRRWVYDAIGDPVYAAALASAVLAGTGQASEYFESDGGREYRAPSMTVAVVGAGPAAVPQVGAVLRVVDADPAVVVTDAVELTVCRRLGADRSLPADAPVLTGTWDGQPTALALAYASPR</sequence>
<dbReference type="InterPro" id="IPR040999">
    <property type="entry name" value="Mak_N_cap"/>
</dbReference>
<gene>
    <name evidence="6" type="ORF">GA0070617_2399</name>
</gene>
<evidence type="ECO:0000313" key="6">
    <source>
        <dbReference type="EMBL" id="SCL53553.1"/>
    </source>
</evidence>
<dbReference type="GO" id="GO:0005524">
    <property type="term" value="F:ATP binding"/>
    <property type="evidence" value="ECO:0007669"/>
    <property type="project" value="UniProtKB-KW"/>
</dbReference>
<dbReference type="AlphaFoldDB" id="A0A1C6UI77"/>
<dbReference type="RefSeq" id="WP_091436461.1">
    <property type="nucleotide sequence ID" value="NZ_BMMJ01000004.1"/>
</dbReference>
<evidence type="ECO:0000256" key="3">
    <source>
        <dbReference type="ARBA" id="ARBA00022777"/>
    </source>
</evidence>
<keyword evidence="2" id="KW-0547">Nucleotide-binding</keyword>
<keyword evidence="1" id="KW-0808">Transferase</keyword>
<proteinExistence type="predicted"/>
<protein>
    <recommendedName>
        <fullName evidence="5">Maltokinase N-terminal cap domain-containing protein</fullName>
    </recommendedName>
</protein>
<organism evidence="6 7">
    <name type="scientific">Micromonospora yangpuensis</name>
    <dbReference type="NCBI Taxonomy" id="683228"/>
    <lineage>
        <taxon>Bacteria</taxon>
        <taxon>Bacillati</taxon>
        <taxon>Actinomycetota</taxon>
        <taxon>Actinomycetes</taxon>
        <taxon>Micromonosporales</taxon>
        <taxon>Micromonosporaceae</taxon>
        <taxon>Micromonospora</taxon>
    </lineage>
</organism>
<evidence type="ECO:0000259" key="5">
    <source>
        <dbReference type="Pfam" id="PF18085"/>
    </source>
</evidence>
<reference evidence="6 7" key="1">
    <citation type="submission" date="2016-06" db="EMBL/GenBank/DDBJ databases">
        <authorList>
            <person name="Kjaerup R.B."/>
            <person name="Dalgaard T.S."/>
            <person name="Juul-Madsen H.R."/>
        </authorList>
    </citation>
    <scope>NUCLEOTIDE SEQUENCE [LARGE SCALE GENOMIC DNA]</scope>
    <source>
        <strain evidence="6 7">DSM 45577</strain>
    </source>
</reference>
<evidence type="ECO:0000256" key="1">
    <source>
        <dbReference type="ARBA" id="ARBA00022679"/>
    </source>
</evidence>
<dbReference type="Pfam" id="PF18085">
    <property type="entry name" value="Mak_N_cap"/>
    <property type="match status" value="1"/>
</dbReference>
<dbReference type="EMBL" id="FMIA01000002">
    <property type="protein sequence ID" value="SCL53553.1"/>
    <property type="molecule type" value="Genomic_DNA"/>
</dbReference>
<dbReference type="OrthoDB" id="3787729at2"/>
<name>A0A1C6UI77_9ACTN</name>
<keyword evidence="3" id="KW-0418">Kinase</keyword>
<dbReference type="NCBIfam" id="NF047744">
    <property type="entry name" value="CG0192_rel"/>
    <property type="match status" value="1"/>
</dbReference>
<evidence type="ECO:0000256" key="4">
    <source>
        <dbReference type="ARBA" id="ARBA00022840"/>
    </source>
</evidence>
<accession>A0A1C6UI77</accession>
<keyword evidence="7" id="KW-1185">Reference proteome</keyword>
<dbReference type="STRING" id="683228.GA0070617_2399"/>